<reference evidence="1 2" key="1">
    <citation type="submission" date="2017-06" db="EMBL/GenBank/DDBJ databases">
        <authorList>
            <person name="Kim H.J."/>
            <person name="Triplett B.A."/>
        </authorList>
    </citation>
    <scope>NUCLEOTIDE SEQUENCE [LARGE SCALE GENOMIC DNA]</scope>
    <source>
        <strain evidence="1 2">DSM 44715</strain>
    </source>
</reference>
<protein>
    <submittedName>
        <fullName evidence="1">Uncharacterized protein</fullName>
    </submittedName>
</protein>
<keyword evidence="2" id="KW-1185">Reference proteome</keyword>
<name>A0A239N7M5_9ACTN</name>
<dbReference type="AlphaFoldDB" id="A0A239N7M5"/>
<evidence type="ECO:0000313" key="1">
    <source>
        <dbReference type="EMBL" id="SNT50482.1"/>
    </source>
</evidence>
<evidence type="ECO:0000313" key="2">
    <source>
        <dbReference type="Proteomes" id="UP000198318"/>
    </source>
</evidence>
<organism evidence="1 2">
    <name type="scientific">Actinomadura meyerae</name>
    <dbReference type="NCBI Taxonomy" id="240840"/>
    <lineage>
        <taxon>Bacteria</taxon>
        <taxon>Bacillati</taxon>
        <taxon>Actinomycetota</taxon>
        <taxon>Actinomycetes</taxon>
        <taxon>Streptosporangiales</taxon>
        <taxon>Thermomonosporaceae</taxon>
        <taxon>Actinomadura</taxon>
    </lineage>
</organism>
<sequence>MSQPYRMPVVDLDAIAERLGQSGRRVEVLWQESESLAFVARGR</sequence>
<proteinExistence type="predicted"/>
<dbReference type="EMBL" id="FZOR01000036">
    <property type="protein sequence ID" value="SNT50482.1"/>
    <property type="molecule type" value="Genomic_DNA"/>
</dbReference>
<gene>
    <name evidence="1" type="ORF">SAMN05443665_103690</name>
</gene>
<dbReference type="Proteomes" id="UP000198318">
    <property type="component" value="Unassembled WGS sequence"/>
</dbReference>
<feature type="non-terminal residue" evidence="1">
    <location>
        <position position="43"/>
    </location>
</feature>
<accession>A0A239N7M5</accession>